<evidence type="ECO:0000256" key="1">
    <source>
        <dbReference type="SAM" id="MobiDB-lite"/>
    </source>
</evidence>
<organism evidence="2 3">
    <name type="scientific">Tegillarca granosa</name>
    <name type="common">Malaysian cockle</name>
    <name type="synonym">Anadara granosa</name>
    <dbReference type="NCBI Taxonomy" id="220873"/>
    <lineage>
        <taxon>Eukaryota</taxon>
        <taxon>Metazoa</taxon>
        <taxon>Spiralia</taxon>
        <taxon>Lophotrochozoa</taxon>
        <taxon>Mollusca</taxon>
        <taxon>Bivalvia</taxon>
        <taxon>Autobranchia</taxon>
        <taxon>Pteriomorphia</taxon>
        <taxon>Arcoida</taxon>
        <taxon>Arcoidea</taxon>
        <taxon>Arcidae</taxon>
        <taxon>Tegillarca</taxon>
    </lineage>
</organism>
<feature type="compositionally biased region" description="Polar residues" evidence="1">
    <location>
        <begin position="151"/>
        <end position="162"/>
    </location>
</feature>
<accession>A0ABQ9EWP6</accession>
<keyword evidence="3" id="KW-1185">Reference proteome</keyword>
<comment type="caution">
    <text evidence="2">The sequence shown here is derived from an EMBL/GenBank/DDBJ whole genome shotgun (WGS) entry which is preliminary data.</text>
</comment>
<evidence type="ECO:0000313" key="3">
    <source>
        <dbReference type="Proteomes" id="UP001217089"/>
    </source>
</evidence>
<protein>
    <submittedName>
        <fullName evidence="2">Uncharacterized protein</fullName>
    </submittedName>
</protein>
<dbReference type="EMBL" id="JARBDR010000652">
    <property type="protein sequence ID" value="KAJ8309609.1"/>
    <property type="molecule type" value="Genomic_DNA"/>
</dbReference>
<reference evidence="2 3" key="1">
    <citation type="submission" date="2022-12" db="EMBL/GenBank/DDBJ databases">
        <title>Chromosome-level genome of Tegillarca granosa.</title>
        <authorList>
            <person name="Kim J."/>
        </authorList>
    </citation>
    <scope>NUCLEOTIDE SEQUENCE [LARGE SCALE GENOMIC DNA]</scope>
    <source>
        <strain evidence="2">Teg-2019</strain>
        <tissue evidence="2">Adductor muscle</tissue>
    </source>
</reference>
<feature type="compositionally biased region" description="Polar residues" evidence="1">
    <location>
        <begin position="184"/>
        <end position="198"/>
    </location>
</feature>
<sequence>MVLNMNTASSLRIDLEAIPKELLARLQNYGVTFPENKISKEDSEVQKCLENNKTENVTNGPRGVLSPKSTASDDDVFRFSPKPRIQYVTLPEENNSNEPETVPASPKSVRDHCTIYGDNSDWMLIEKLKSRSPPPSSPDTTSRRFGNMFNFSHAQNSNTSGNIERPPKRSFSQSSIHDIEHTPTKQTLATQESNNHRLSPSIERTPIKDHINLTEMGYQRLSPSIERTPIKQMQLSQDRSNGMKSIYTRTGSEESILSDRVPSPFVRDSIDSSKLSPEQQSILLEELSRRGVKKQLSFESHHYGNEDQFLSSRDAYLSPCQRRNQQDRYHSVYDSDVLINQLLSRLNQIKRRNSDDCCCDYDNDRVIKRKRTECNRHINMTYRRHSDDTELSSSRQQEPEVRPENCTCAVMEKQFLQMAENAYKNIRRKDSSAEGFEQFRKELVATNEVLKDSLNVLKNMKEMCEHRFVTS</sequence>
<dbReference type="Proteomes" id="UP001217089">
    <property type="component" value="Unassembled WGS sequence"/>
</dbReference>
<name>A0ABQ9EWP6_TEGGR</name>
<proteinExistence type="predicted"/>
<feature type="region of interest" description="Disordered" evidence="1">
    <location>
        <begin position="54"/>
        <end position="77"/>
    </location>
</feature>
<gene>
    <name evidence="2" type="ORF">KUTeg_012839</name>
</gene>
<evidence type="ECO:0000313" key="2">
    <source>
        <dbReference type="EMBL" id="KAJ8309609.1"/>
    </source>
</evidence>
<feature type="region of interest" description="Disordered" evidence="1">
    <location>
        <begin position="151"/>
        <end position="202"/>
    </location>
</feature>